<name>A0A6G8KZF9_9MICO</name>
<dbReference type="GO" id="GO:0006814">
    <property type="term" value="P:sodium ion transport"/>
    <property type="evidence" value="ECO:0007669"/>
    <property type="project" value="UniProtKB-KW"/>
</dbReference>
<dbReference type="InterPro" id="IPR001734">
    <property type="entry name" value="Na/solute_symporter"/>
</dbReference>
<keyword evidence="7 14" id="KW-1133">Transmembrane helix</keyword>
<evidence type="ECO:0000256" key="14">
    <source>
        <dbReference type="SAM" id="Phobius"/>
    </source>
</evidence>
<evidence type="ECO:0000313" key="15">
    <source>
        <dbReference type="EMBL" id="QIN30188.1"/>
    </source>
</evidence>
<evidence type="ECO:0000256" key="3">
    <source>
        <dbReference type="ARBA" id="ARBA00022448"/>
    </source>
</evidence>
<evidence type="ECO:0000256" key="6">
    <source>
        <dbReference type="ARBA" id="ARBA00022847"/>
    </source>
</evidence>
<dbReference type="Pfam" id="PF00474">
    <property type="entry name" value="SSF"/>
    <property type="match status" value="1"/>
</dbReference>
<proteinExistence type="inferred from homology"/>
<evidence type="ECO:0000256" key="1">
    <source>
        <dbReference type="ARBA" id="ARBA00004651"/>
    </source>
</evidence>
<evidence type="ECO:0000256" key="11">
    <source>
        <dbReference type="ARBA" id="ARBA00023201"/>
    </source>
</evidence>
<protein>
    <recommendedName>
        <fullName evidence="17">Sodium:solute symporter family protein</fullName>
    </recommendedName>
</protein>
<evidence type="ECO:0000256" key="2">
    <source>
        <dbReference type="ARBA" id="ARBA00006434"/>
    </source>
</evidence>
<accession>A0A6G8KZF9</accession>
<feature type="transmembrane region" description="Helical" evidence="14">
    <location>
        <begin position="6"/>
        <end position="24"/>
    </location>
</feature>
<evidence type="ECO:0000256" key="4">
    <source>
        <dbReference type="ARBA" id="ARBA00022475"/>
    </source>
</evidence>
<keyword evidence="8" id="KW-0915">Sodium</keyword>
<evidence type="ECO:0000256" key="5">
    <source>
        <dbReference type="ARBA" id="ARBA00022692"/>
    </source>
</evidence>
<evidence type="ECO:0000256" key="8">
    <source>
        <dbReference type="ARBA" id="ARBA00023053"/>
    </source>
</evidence>
<dbReference type="Gene3D" id="1.20.1730.10">
    <property type="entry name" value="Sodium/glucose cotransporter"/>
    <property type="match status" value="1"/>
</dbReference>
<keyword evidence="3" id="KW-0813">Transport</keyword>
<dbReference type="InterPro" id="IPR038377">
    <property type="entry name" value="Na/Glc_symporter_sf"/>
</dbReference>
<dbReference type="GO" id="GO:0015293">
    <property type="term" value="F:symporter activity"/>
    <property type="evidence" value="ECO:0007669"/>
    <property type="project" value="UniProtKB-KW"/>
</dbReference>
<reference evidence="15 16" key="1">
    <citation type="submission" date="2019-02" db="EMBL/GenBank/DDBJ databases">
        <title>Complete Genome Sequence and Methylome Analysis of Brevibacterium luteolum NEB1784.</title>
        <authorList>
            <person name="Fomenkov A."/>
            <person name="Roberts R.J."/>
        </authorList>
    </citation>
    <scope>NUCLEOTIDE SEQUENCE [LARGE SCALE GENOMIC DNA]</scope>
    <source>
        <strain evidence="15 16">NEB1784</strain>
    </source>
</reference>
<keyword evidence="11" id="KW-0739">Sodium transport</keyword>
<keyword evidence="4" id="KW-1003">Cell membrane</keyword>
<dbReference type="GO" id="GO:0005886">
    <property type="term" value="C:plasma membrane"/>
    <property type="evidence" value="ECO:0007669"/>
    <property type="project" value="UniProtKB-SubCell"/>
</dbReference>
<feature type="transmembrane region" description="Helical" evidence="14">
    <location>
        <begin position="44"/>
        <end position="65"/>
    </location>
</feature>
<keyword evidence="10 14" id="KW-0472">Membrane</keyword>
<feature type="transmembrane region" description="Helical" evidence="14">
    <location>
        <begin position="77"/>
        <end position="97"/>
    </location>
</feature>
<comment type="subcellular location">
    <subcellularLocation>
        <location evidence="1">Cell membrane</location>
        <topology evidence="1">Multi-pass membrane protein</topology>
    </subcellularLocation>
</comment>
<comment type="catalytic activity">
    <reaction evidence="12">
        <text>L-proline(in) + Na(+)(in) = L-proline(out) + Na(+)(out)</text>
        <dbReference type="Rhea" id="RHEA:28967"/>
        <dbReference type="ChEBI" id="CHEBI:29101"/>
        <dbReference type="ChEBI" id="CHEBI:60039"/>
    </reaction>
</comment>
<keyword evidence="6" id="KW-0769">Symport</keyword>
<evidence type="ECO:0000256" key="10">
    <source>
        <dbReference type="ARBA" id="ARBA00023136"/>
    </source>
</evidence>
<dbReference type="AlphaFoldDB" id="A0A6G8KZF9"/>
<dbReference type="EMBL" id="CP035810">
    <property type="protein sequence ID" value="QIN30188.1"/>
    <property type="molecule type" value="Genomic_DNA"/>
</dbReference>
<evidence type="ECO:0000256" key="13">
    <source>
        <dbReference type="RuleBase" id="RU362091"/>
    </source>
</evidence>
<comment type="similarity">
    <text evidence="2 13">Belongs to the sodium:solute symporter (SSF) (TC 2.A.21) family.</text>
</comment>
<dbReference type="PANTHER" id="PTHR48086:SF3">
    <property type="entry name" value="SODIUM_PROLINE SYMPORTER"/>
    <property type="match status" value="1"/>
</dbReference>
<gene>
    <name evidence="15" type="ORF">EW640_13640</name>
</gene>
<evidence type="ECO:0008006" key="17">
    <source>
        <dbReference type="Google" id="ProtNLM"/>
    </source>
</evidence>
<evidence type="ECO:0000256" key="9">
    <source>
        <dbReference type="ARBA" id="ARBA00023065"/>
    </source>
</evidence>
<sequence length="168" mass="18598">MSTNTVVVICLIVAGIIVTAIAWYSYTKTKDSADFIVAGRNMPWWLIAGSLLASSTSGATFFGMVSNYYREGFHTHWVILGIAASWVVTCFLIGPRLRRFGGYTIPEYLSKRFNSPLLRPTFAIITIAWMVILMSTVVVQGGLIFLAMWGWPGLMQERVTDAVSCSGR</sequence>
<organism evidence="15 16">
    <name type="scientific">Brevibacterium luteolum</name>
    <dbReference type="NCBI Taxonomy" id="199591"/>
    <lineage>
        <taxon>Bacteria</taxon>
        <taxon>Bacillati</taxon>
        <taxon>Actinomycetota</taxon>
        <taxon>Actinomycetes</taxon>
        <taxon>Micrococcales</taxon>
        <taxon>Brevibacteriaceae</taxon>
        <taxon>Brevibacterium</taxon>
    </lineage>
</organism>
<dbReference type="RefSeq" id="WP_165884569.1">
    <property type="nucleotide sequence ID" value="NZ_CP035810.1"/>
</dbReference>
<dbReference type="InterPro" id="IPR050277">
    <property type="entry name" value="Sodium:Solute_Symporter"/>
</dbReference>
<evidence type="ECO:0000256" key="12">
    <source>
        <dbReference type="ARBA" id="ARBA00033708"/>
    </source>
</evidence>
<dbReference type="KEGG" id="blut:EW640_13640"/>
<dbReference type="Proteomes" id="UP000501518">
    <property type="component" value="Chromosome"/>
</dbReference>
<keyword evidence="9" id="KW-0406">Ion transport</keyword>
<keyword evidence="5 14" id="KW-0812">Transmembrane</keyword>
<feature type="transmembrane region" description="Helical" evidence="14">
    <location>
        <begin position="118"/>
        <end position="151"/>
    </location>
</feature>
<dbReference type="PROSITE" id="PS50283">
    <property type="entry name" value="NA_SOLUT_SYMP_3"/>
    <property type="match status" value="1"/>
</dbReference>
<evidence type="ECO:0000256" key="7">
    <source>
        <dbReference type="ARBA" id="ARBA00022989"/>
    </source>
</evidence>
<dbReference type="PANTHER" id="PTHR48086">
    <property type="entry name" value="SODIUM/PROLINE SYMPORTER-RELATED"/>
    <property type="match status" value="1"/>
</dbReference>
<evidence type="ECO:0000313" key="16">
    <source>
        <dbReference type="Proteomes" id="UP000501518"/>
    </source>
</evidence>